<feature type="compositionally biased region" description="Basic and acidic residues" evidence="1">
    <location>
        <begin position="1"/>
        <end position="11"/>
    </location>
</feature>
<dbReference type="AlphaFoldDB" id="A0A939HGG6"/>
<organism evidence="4 5">
    <name type="scientific">Arthrobacter cavernae</name>
    <dbReference type="NCBI Taxonomy" id="2817681"/>
    <lineage>
        <taxon>Bacteria</taxon>
        <taxon>Bacillati</taxon>
        <taxon>Actinomycetota</taxon>
        <taxon>Actinomycetes</taxon>
        <taxon>Micrococcales</taxon>
        <taxon>Micrococcaceae</taxon>
        <taxon>Arthrobacter</taxon>
    </lineage>
</organism>
<dbReference type="EMBL" id="JAFNLL010000010">
    <property type="protein sequence ID" value="MBO1267547.1"/>
    <property type="molecule type" value="Genomic_DNA"/>
</dbReference>
<gene>
    <name evidence="4" type="ORF">J1902_06035</name>
</gene>
<feature type="region of interest" description="Disordered" evidence="1">
    <location>
        <begin position="1"/>
        <end position="23"/>
    </location>
</feature>
<evidence type="ECO:0000256" key="1">
    <source>
        <dbReference type="SAM" id="MobiDB-lite"/>
    </source>
</evidence>
<feature type="compositionally biased region" description="Low complexity" evidence="1">
    <location>
        <begin position="78"/>
        <end position="117"/>
    </location>
</feature>
<evidence type="ECO:0000256" key="2">
    <source>
        <dbReference type="SAM" id="Phobius"/>
    </source>
</evidence>
<evidence type="ECO:0000259" key="3">
    <source>
        <dbReference type="Pfam" id="PF13399"/>
    </source>
</evidence>
<name>A0A939HGG6_9MICC</name>
<evidence type="ECO:0000313" key="5">
    <source>
        <dbReference type="Proteomes" id="UP000664164"/>
    </source>
</evidence>
<accession>A0A939HGG6</accession>
<feature type="domain" description="LytR/CpsA/Psr regulator C-terminal" evidence="3">
    <location>
        <begin position="125"/>
        <end position="210"/>
    </location>
</feature>
<feature type="transmembrane region" description="Helical" evidence="2">
    <location>
        <begin position="32"/>
        <end position="54"/>
    </location>
</feature>
<keyword evidence="2" id="KW-1133">Transmembrane helix</keyword>
<feature type="region of interest" description="Disordered" evidence="1">
    <location>
        <begin position="70"/>
        <end position="118"/>
    </location>
</feature>
<keyword evidence="5" id="KW-1185">Reference proteome</keyword>
<keyword evidence="2" id="KW-0812">Transmembrane</keyword>
<protein>
    <submittedName>
        <fullName evidence="4">LytR C-terminal domain-containing protein</fullName>
    </submittedName>
</protein>
<keyword evidence="2" id="KW-0472">Membrane</keyword>
<dbReference type="Pfam" id="PF13399">
    <property type="entry name" value="LytR_C"/>
    <property type="match status" value="1"/>
</dbReference>
<reference evidence="4" key="1">
    <citation type="submission" date="2021-03" db="EMBL/GenBank/DDBJ databases">
        <title>A new species, PO-11, isolated from a karst cave deposit.</title>
        <authorList>
            <person name="Zhaoxiaoyong W."/>
        </authorList>
    </citation>
    <scope>NUCLEOTIDE SEQUENCE</scope>
    <source>
        <strain evidence="4">PO-11</strain>
    </source>
</reference>
<dbReference type="RefSeq" id="WP_207615350.1">
    <property type="nucleotide sequence ID" value="NZ_JAFNLL010000010.1"/>
</dbReference>
<proteinExistence type="predicted"/>
<dbReference type="Gene3D" id="3.30.70.2390">
    <property type="match status" value="1"/>
</dbReference>
<sequence>MTKFARDEFDRVPQSPSRQGVHRAITAPSRPALWPVLALGVLALSVGLLAFFIFPKLGFTVPQASTSISQQGAVEGTAPSSAPSDPASQPVASTEPSAVPSTEPSASATPSASAAPSDLSVDKSTAVSVYNATTTSGLAGRVAGMVEGGGWPLSTVGNWGGLPQRNSVIFYNSLAQKGNAQALATLLGIANVVESLEIQQPLVVVLGPGYA</sequence>
<dbReference type="Proteomes" id="UP000664164">
    <property type="component" value="Unassembled WGS sequence"/>
</dbReference>
<evidence type="ECO:0000313" key="4">
    <source>
        <dbReference type="EMBL" id="MBO1267547.1"/>
    </source>
</evidence>
<comment type="caution">
    <text evidence="4">The sequence shown here is derived from an EMBL/GenBank/DDBJ whole genome shotgun (WGS) entry which is preliminary data.</text>
</comment>
<dbReference type="InterPro" id="IPR027381">
    <property type="entry name" value="LytR/CpsA/Psr_C"/>
</dbReference>